<comment type="caution">
    <text evidence="2">The sequence shown here is derived from an EMBL/GenBank/DDBJ whole genome shotgun (WGS) entry which is preliminary data.</text>
</comment>
<feature type="compositionally biased region" description="Low complexity" evidence="1">
    <location>
        <begin position="105"/>
        <end position="115"/>
    </location>
</feature>
<dbReference type="EMBL" id="JACAZI010000002">
    <property type="protein sequence ID" value="KAF7368531.1"/>
    <property type="molecule type" value="Genomic_DNA"/>
</dbReference>
<dbReference type="AlphaFoldDB" id="A0A8H7DEG0"/>
<reference evidence="2" key="1">
    <citation type="submission" date="2020-05" db="EMBL/GenBank/DDBJ databases">
        <title>Mycena genomes resolve the evolution of fungal bioluminescence.</title>
        <authorList>
            <person name="Tsai I.J."/>
        </authorList>
    </citation>
    <scope>NUCLEOTIDE SEQUENCE</scope>
    <source>
        <strain evidence="2">CCC161011</strain>
    </source>
</reference>
<proteinExistence type="predicted"/>
<evidence type="ECO:0000256" key="1">
    <source>
        <dbReference type="SAM" id="MobiDB-lite"/>
    </source>
</evidence>
<keyword evidence="3" id="KW-1185">Reference proteome</keyword>
<evidence type="ECO:0000313" key="2">
    <source>
        <dbReference type="EMBL" id="KAF7368531.1"/>
    </source>
</evidence>
<dbReference type="OrthoDB" id="3058608at2759"/>
<feature type="region of interest" description="Disordered" evidence="1">
    <location>
        <begin position="81"/>
        <end position="130"/>
    </location>
</feature>
<accession>A0A8H7DEG0</accession>
<gene>
    <name evidence="2" type="ORF">MVEN_00176400</name>
</gene>
<name>A0A8H7DEG0_9AGAR</name>
<evidence type="ECO:0000313" key="3">
    <source>
        <dbReference type="Proteomes" id="UP000620124"/>
    </source>
</evidence>
<protein>
    <submittedName>
        <fullName evidence="2">Uncharacterized protein</fullName>
    </submittedName>
</protein>
<organism evidence="2 3">
    <name type="scientific">Mycena venus</name>
    <dbReference type="NCBI Taxonomy" id="2733690"/>
    <lineage>
        <taxon>Eukaryota</taxon>
        <taxon>Fungi</taxon>
        <taxon>Dikarya</taxon>
        <taxon>Basidiomycota</taxon>
        <taxon>Agaricomycotina</taxon>
        <taxon>Agaricomycetes</taxon>
        <taxon>Agaricomycetidae</taxon>
        <taxon>Agaricales</taxon>
        <taxon>Marasmiineae</taxon>
        <taxon>Mycenaceae</taxon>
        <taxon>Mycena</taxon>
    </lineage>
</organism>
<dbReference type="Proteomes" id="UP000620124">
    <property type="component" value="Unassembled WGS sequence"/>
</dbReference>
<sequence length="167" mass="17970">MVATRTKTYASVATTTRTSRKSLLQEAAEVGATFDEQNGPVVLAAEGELQSGSLPAVDQHAMSVANIPRILASDLDEHFALYGNQDDEDDEEKLRAESPTDGDSESSNGASSAGEADTDSAGYAPCSQGSVDWENPEGGFIVPRITAKNNYEWLCKFHNFPHNFAHF</sequence>